<dbReference type="Pfam" id="PF00512">
    <property type="entry name" value="HisKA"/>
    <property type="match status" value="1"/>
</dbReference>
<evidence type="ECO:0000259" key="7">
    <source>
        <dbReference type="PROSITE" id="PS50109"/>
    </source>
</evidence>
<dbReference type="EC" id="2.7.13.3" evidence="2"/>
<dbReference type="PROSITE" id="PS50113">
    <property type="entry name" value="PAC"/>
    <property type="match status" value="2"/>
</dbReference>
<evidence type="ECO:0000256" key="6">
    <source>
        <dbReference type="PROSITE-ProRule" id="PRU00169"/>
    </source>
</evidence>
<dbReference type="SMART" id="SM00388">
    <property type="entry name" value="HisKA"/>
    <property type="match status" value="1"/>
</dbReference>
<evidence type="ECO:0000256" key="5">
    <source>
        <dbReference type="ARBA" id="ARBA00022777"/>
    </source>
</evidence>
<dbReference type="CDD" id="cd00082">
    <property type="entry name" value="HisKA"/>
    <property type="match status" value="1"/>
</dbReference>
<organism evidence="11 12">
    <name type="scientific">Acidisoma silvae</name>
    <dbReference type="NCBI Taxonomy" id="2802396"/>
    <lineage>
        <taxon>Bacteria</taxon>
        <taxon>Pseudomonadati</taxon>
        <taxon>Pseudomonadota</taxon>
        <taxon>Alphaproteobacteria</taxon>
        <taxon>Acetobacterales</taxon>
        <taxon>Acidocellaceae</taxon>
        <taxon>Acidisoma</taxon>
    </lineage>
</organism>
<dbReference type="EMBL" id="JAESVB010000010">
    <property type="protein sequence ID" value="MCB8877101.1"/>
    <property type="molecule type" value="Genomic_DNA"/>
</dbReference>
<dbReference type="InterPro" id="IPR011006">
    <property type="entry name" value="CheY-like_superfamily"/>
</dbReference>
<feature type="domain" description="PAC" evidence="10">
    <location>
        <begin position="97"/>
        <end position="149"/>
    </location>
</feature>
<evidence type="ECO:0000313" key="12">
    <source>
        <dbReference type="Proteomes" id="UP000708298"/>
    </source>
</evidence>
<dbReference type="CDD" id="cd18161">
    <property type="entry name" value="REC_hyHK_blue-like"/>
    <property type="match status" value="1"/>
</dbReference>
<proteinExistence type="predicted"/>
<dbReference type="PROSITE" id="PS50112">
    <property type="entry name" value="PAS"/>
    <property type="match status" value="2"/>
</dbReference>
<dbReference type="InterPro" id="IPR013655">
    <property type="entry name" value="PAS_fold_3"/>
</dbReference>
<dbReference type="InterPro" id="IPR036097">
    <property type="entry name" value="HisK_dim/P_sf"/>
</dbReference>
<evidence type="ECO:0000256" key="2">
    <source>
        <dbReference type="ARBA" id="ARBA00012438"/>
    </source>
</evidence>
<feature type="domain" description="PAS" evidence="9">
    <location>
        <begin position="22"/>
        <end position="79"/>
    </location>
</feature>
<dbReference type="Gene3D" id="3.40.50.2300">
    <property type="match status" value="1"/>
</dbReference>
<dbReference type="Pfam" id="PF13426">
    <property type="entry name" value="PAS_9"/>
    <property type="match status" value="1"/>
</dbReference>
<dbReference type="Pfam" id="PF08448">
    <property type="entry name" value="PAS_4"/>
    <property type="match status" value="1"/>
</dbReference>
<keyword evidence="3 6" id="KW-0597">Phosphoprotein</keyword>
<dbReference type="Gene3D" id="1.10.287.130">
    <property type="match status" value="1"/>
</dbReference>
<evidence type="ECO:0000259" key="8">
    <source>
        <dbReference type="PROSITE" id="PS50110"/>
    </source>
</evidence>
<dbReference type="SMART" id="SM00387">
    <property type="entry name" value="HATPase_c"/>
    <property type="match status" value="1"/>
</dbReference>
<dbReference type="Pfam" id="PF01590">
    <property type="entry name" value="GAF"/>
    <property type="match status" value="1"/>
</dbReference>
<evidence type="ECO:0000256" key="3">
    <source>
        <dbReference type="ARBA" id="ARBA00022553"/>
    </source>
</evidence>
<dbReference type="InterPro" id="IPR003594">
    <property type="entry name" value="HATPase_dom"/>
</dbReference>
<feature type="modified residue" description="4-aspartylphosphate" evidence="6">
    <location>
        <position position="881"/>
    </location>
</feature>
<dbReference type="Gene3D" id="3.30.450.20">
    <property type="entry name" value="PAS domain"/>
    <property type="match status" value="3"/>
</dbReference>
<dbReference type="AlphaFoldDB" id="A0A963YU49"/>
<dbReference type="SUPFAM" id="SSF55785">
    <property type="entry name" value="PYP-like sensor domain (PAS domain)"/>
    <property type="match status" value="3"/>
</dbReference>
<dbReference type="InterPro" id="IPR000700">
    <property type="entry name" value="PAS-assoc_C"/>
</dbReference>
<dbReference type="PANTHER" id="PTHR43065:SF42">
    <property type="entry name" value="TWO-COMPONENT SENSOR PPRA"/>
    <property type="match status" value="1"/>
</dbReference>
<evidence type="ECO:0000259" key="10">
    <source>
        <dbReference type="PROSITE" id="PS50113"/>
    </source>
</evidence>
<dbReference type="InterPro" id="IPR005467">
    <property type="entry name" value="His_kinase_dom"/>
</dbReference>
<dbReference type="InterPro" id="IPR001610">
    <property type="entry name" value="PAC"/>
</dbReference>
<evidence type="ECO:0000256" key="1">
    <source>
        <dbReference type="ARBA" id="ARBA00000085"/>
    </source>
</evidence>
<reference evidence="11" key="1">
    <citation type="journal article" date="2021" name="Microorganisms">
        <title>Acidisoma silvae sp. nov. and Acidisomacellulosilytica sp. nov., Two Acidophilic Bacteria Isolated from Decaying Wood, Hydrolyzing Cellulose and Producing Poly-3-hydroxybutyrate.</title>
        <authorList>
            <person name="Mieszkin S."/>
            <person name="Pouder E."/>
            <person name="Uroz S."/>
            <person name="Simon-Colin C."/>
            <person name="Alain K."/>
        </authorList>
    </citation>
    <scope>NUCLEOTIDE SEQUENCE</scope>
    <source>
        <strain evidence="11">HW T2.11</strain>
    </source>
</reference>
<dbReference type="Gene3D" id="3.30.565.10">
    <property type="entry name" value="Histidine kinase-like ATPase, C-terminal domain"/>
    <property type="match status" value="1"/>
</dbReference>
<dbReference type="GO" id="GO:0000155">
    <property type="term" value="F:phosphorelay sensor kinase activity"/>
    <property type="evidence" value="ECO:0007669"/>
    <property type="project" value="InterPro"/>
</dbReference>
<dbReference type="PROSITE" id="PS50109">
    <property type="entry name" value="HIS_KIN"/>
    <property type="match status" value="1"/>
</dbReference>
<dbReference type="Pfam" id="PF02518">
    <property type="entry name" value="HATPase_c"/>
    <property type="match status" value="1"/>
</dbReference>
<dbReference type="PRINTS" id="PR00344">
    <property type="entry name" value="BCTRLSENSOR"/>
</dbReference>
<dbReference type="Gene3D" id="3.30.450.40">
    <property type="match status" value="1"/>
</dbReference>
<dbReference type="Pfam" id="PF08447">
    <property type="entry name" value="PAS_3"/>
    <property type="match status" value="1"/>
</dbReference>
<dbReference type="InterPro" id="IPR029016">
    <property type="entry name" value="GAF-like_dom_sf"/>
</dbReference>
<dbReference type="InterPro" id="IPR001789">
    <property type="entry name" value="Sig_transdc_resp-reg_receiver"/>
</dbReference>
<dbReference type="Pfam" id="PF00072">
    <property type="entry name" value="Response_reg"/>
    <property type="match status" value="1"/>
</dbReference>
<dbReference type="InterPro" id="IPR003661">
    <property type="entry name" value="HisK_dim/P_dom"/>
</dbReference>
<dbReference type="InterPro" id="IPR000014">
    <property type="entry name" value="PAS"/>
</dbReference>
<dbReference type="InterPro" id="IPR035965">
    <property type="entry name" value="PAS-like_dom_sf"/>
</dbReference>
<keyword evidence="5" id="KW-0418">Kinase</keyword>
<dbReference type="Proteomes" id="UP000708298">
    <property type="component" value="Unassembled WGS sequence"/>
</dbReference>
<dbReference type="SMART" id="SM00086">
    <property type="entry name" value="PAC"/>
    <property type="match status" value="3"/>
</dbReference>
<dbReference type="SUPFAM" id="SSF52172">
    <property type="entry name" value="CheY-like"/>
    <property type="match status" value="1"/>
</dbReference>
<keyword evidence="12" id="KW-1185">Reference proteome</keyword>
<keyword evidence="4" id="KW-0808">Transferase</keyword>
<evidence type="ECO:0000256" key="4">
    <source>
        <dbReference type="ARBA" id="ARBA00022679"/>
    </source>
</evidence>
<dbReference type="InterPro" id="IPR036890">
    <property type="entry name" value="HATPase_C_sf"/>
</dbReference>
<evidence type="ECO:0000313" key="11">
    <source>
        <dbReference type="EMBL" id="MCB8877101.1"/>
    </source>
</evidence>
<dbReference type="PROSITE" id="PS50110">
    <property type="entry name" value="RESPONSE_REGULATORY"/>
    <property type="match status" value="1"/>
</dbReference>
<dbReference type="CDD" id="cd16919">
    <property type="entry name" value="HATPase_CckA-like"/>
    <property type="match status" value="1"/>
</dbReference>
<reference evidence="11" key="2">
    <citation type="submission" date="2021-01" db="EMBL/GenBank/DDBJ databases">
        <authorList>
            <person name="Mieszkin S."/>
            <person name="Pouder E."/>
            <person name="Alain K."/>
        </authorList>
    </citation>
    <scope>NUCLEOTIDE SEQUENCE</scope>
    <source>
        <strain evidence="11">HW T2.11</strain>
    </source>
</reference>
<protein>
    <recommendedName>
        <fullName evidence="2">histidine kinase</fullName>
        <ecNumber evidence="2">2.7.13.3</ecNumber>
    </recommendedName>
</protein>
<dbReference type="InterPro" id="IPR003018">
    <property type="entry name" value="GAF"/>
</dbReference>
<dbReference type="NCBIfam" id="TIGR00229">
    <property type="entry name" value="sensory_box"/>
    <property type="match status" value="2"/>
</dbReference>
<feature type="domain" description="Histidine kinase" evidence="7">
    <location>
        <begin position="583"/>
        <end position="808"/>
    </location>
</feature>
<sequence length="950" mass="104256">MPEPTPASSPESERSSPASAQAEWRYRAIFNGAANIAIITMDLGGRITDWNPGANRVLGWTYDEALGRPADFFLMPEDKAIHRLAAKMEVAVLHGRALNEHWHVRRDASRFWASGELIPLRNEDGEAAGFAMILRDRTAARRDAEALRELGDRLGRADGIPEMSFVAADVIGRTLGISSAGYGVMTDDGQYFAMERDWTASGIASLPAKMKVEDYGSYYDQLRLGDAVAISDVRLDPRTIASASALESVSARSFINVPIIENGRLVALIYALSAEPRAWSAADIAFIRAVAERTHAAVERRRAERKVQNLAASLEKQVAERTRERDRIWQVNQDMLGVATPDGVWLSVNPAWTRTLGWLPDQIIGRTSEWLEHPEDREKSRPELQSMAGGSAVACERRFLATNGDFRLLSWTAVPLEGSVYCVLRDVTEERQREKDLRDANDFTRLALSAVGGVGVWTYDVAGDRFFCDAAIAALYGLNAEEAAAGMKRERFLANVHQDDKPKLRMTMAGNSLRGGDLELEYRIRHPDGSVHWVLSRGHTYFDDAGKATRQTGVGIETTSQRILEEQLRQAQKMEAVGQLTGGLAHDFNNLLAGILGSLELLRARLAQGRIKELDRYINAAEGASKRAASLTHRLLAFSRQQTLDPRPTNINRLVVGMEELIRRAIGPAIVMEPLIAAGGLWTTFVDAGQLENALLNLCINARDAMPTGGKLTLETGNRWLDVQAARERDLPPGQYVSLCVSDTGTGMTPDVIAKAFDPFFTTKPIGQGTGLGLSMIYGFARQSGGQVRIYSEVGAGTMVCIYLPRYTGEADREDSPIEFCDTPRAQFGETVLVIDDDPTVRMLVTEVLEDLGYVAIEASDGPTGLQILQSDVRIDLLVSDVGLPGGMNGRQVADLARIHRPELNILFITGYAENAVVSHGHLDRGMHILTKPFTVDGLANRIKDLIGAQ</sequence>
<evidence type="ECO:0000259" key="9">
    <source>
        <dbReference type="PROSITE" id="PS50112"/>
    </source>
</evidence>
<dbReference type="SMART" id="SM00448">
    <property type="entry name" value="REC"/>
    <property type="match status" value="1"/>
</dbReference>
<dbReference type="SUPFAM" id="SSF47384">
    <property type="entry name" value="Homodimeric domain of signal transducing histidine kinase"/>
    <property type="match status" value="1"/>
</dbReference>
<feature type="domain" description="Response regulatory" evidence="8">
    <location>
        <begin position="831"/>
        <end position="947"/>
    </location>
</feature>
<gene>
    <name evidence="11" type="ORF">ASILVAE211_18040</name>
</gene>
<comment type="caution">
    <text evidence="11">The sequence shown here is derived from an EMBL/GenBank/DDBJ whole genome shotgun (WGS) entry which is preliminary data.</text>
</comment>
<comment type="catalytic activity">
    <reaction evidence="1">
        <text>ATP + protein L-histidine = ADP + protein N-phospho-L-histidine.</text>
        <dbReference type="EC" id="2.7.13.3"/>
    </reaction>
</comment>
<dbReference type="CDD" id="cd00130">
    <property type="entry name" value="PAS"/>
    <property type="match status" value="3"/>
</dbReference>
<dbReference type="InterPro" id="IPR004358">
    <property type="entry name" value="Sig_transdc_His_kin-like_C"/>
</dbReference>
<feature type="domain" description="PAC" evidence="10">
    <location>
        <begin position="518"/>
        <end position="570"/>
    </location>
</feature>
<dbReference type="SUPFAM" id="SSF55781">
    <property type="entry name" value="GAF domain-like"/>
    <property type="match status" value="1"/>
</dbReference>
<dbReference type="SMART" id="SM00065">
    <property type="entry name" value="GAF"/>
    <property type="match status" value="1"/>
</dbReference>
<dbReference type="SUPFAM" id="SSF55874">
    <property type="entry name" value="ATPase domain of HSP90 chaperone/DNA topoisomerase II/histidine kinase"/>
    <property type="match status" value="1"/>
</dbReference>
<dbReference type="PANTHER" id="PTHR43065">
    <property type="entry name" value="SENSOR HISTIDINE KINASE"/>
    <property type="match status" value="1"/>
</dbReference>
<dbReference type="SMART" id="SM00091">
    <property type="entry name" value="PAS"/>
    <property type="match status" value="3"/>
</dbReference>
<feature type="domain" description="PAS" evidence="9">
    <location>
        <begin position="338"/>
        <end position="391"/>
    </location>
</feature>
<name>A0A963YU49_9PROT</name>
<accession>A0A963YU49</accession>
<dbReference type="InterPro" id="IPR013656">
    <property type="entry name" value="PAS_4"/>
</dbReference>